<evidence type="ECO:0008006" key="11">
    <source>
        <dbReference type="Google" id="ProtNLM"/>
    </source>
</evidence>
<dbReference type="EMBL" id="VSWD01000003">
    <property type="protein sequence ID" value="KAK3106083.1"/>
    <property type="molecule type" value="Genomic_DNA"/>
</dbReference>
<dbReference type="FunFam" id="1.10.340.70:FF:000001">
    <property type="entry name" value="Retrovirus-related Pol polyprotein from transposon gypsy-like Protein"/>
    <property type="match status" value="1"/>
</dbReference>
<dbReference type="Proteomes" id="UP001186944">
    <property type="component" value="Unassembled WGS sequence"/>
</dbReference>
<dbReference type="PROSITE" id="PS50878">
    <property type="entry name" value="RT_POL"/>
    <property type="match status" value="1"/>
</dbReference>
<dbReference type="InterPro" id="IPR050951">
    <property type="entry name" value="Retrovirus_Pol_polyprotein"/>
</dbReference>
<evidence type="ECO:0000259" key="7">
    <source>
        <dbReference type="PROSITE" id="PS50878"/>
    </source>
</evidence>
<keyword evidence="4" id="KW-0378">Hydrolase</keyword>
<dbReference type="Pfam" id="PF00078">
    <property type="entry name" value="RVT_1"/>
    <property type="match status" value="1"/>
</dbReference>
<dbReference type="InterPro" id="IPR036397">
    <property type="entry name" value="RNaseH_sf"/>
</dbReference>
<feature type="compositionally biased region" description="Polar residues" evidence="6">
    <location>
        <begin position="1017"/>
        <end position="1055"/>
    </location>
</feature>
<dbReference type="FunFam" id="3.30.70.270:FF:000020">
    <property type="entry name" value="Transposon Tf2-6 polyprotein-like Protein"/>
    <property type="match status" value="1"/>
</dbReference>
<feature type="region of interest" description="Disordered" evidence="6">
    <location>
        <begin position="867"/>
        <end position="1057"/>
    </location>
</feature>
<comment type="caution">
    <text evidence="9">The sequence shown here is derived from an EMBL/GenBank/DDBJ whole genome shotgun (WGS) entry which is preliminary data.</text>
</comment>
<dbReference type="Gene3D" id="3.30.70.270">
    <property type="match status" value="2"/>
</dbReference>
<dbReference type="GO" id="GO:0003676">
    <property type="term" value="F:nucleic acid binding"/>
    <property type="evidence" value="ECO:0007669"/>
    <property type="project" value="InterPro"/>
</dbReference>
<dbReference type="CDD" id="cd09274">
    <property type="entry name" value="RNase_HI_RT_Ty3"/>
    <property type="match status" value="1"/>
</dbReference>
<dbReference type="Gene3D" id="1.10.340.70">
    <property type="match status" value="1"/>
</dbReference>
<dbReference type="InterPro" id="IPR021109">
    <property type="entry name" value="Peptidase_aspartic_dom_sf"/>
</dbReference>
<dbReference type="GO" id="GO:0004519">
    <property type="term" value="F:endonuclease activity"/>
    <property type="evidence" value="ECO:0007669"/>
    <property type="project" value="UniProtKB-KW"/>
</dbReference>
<dbReference type="SUPFAM" id="SSF53098">
    <property type="entry name" value="Ribonuclease H-like"/>
    <property type="match status" value="1"/>
</dbReference>
<evidence type="ECO:0000259" key="8">
    <source>
        <dbReference type="PROSITE" id="PS50994"/>
    </source>
</evidence>
<feature type="domain" description="Integrase catalytic" evidence="8">
    <location>
        <begin position="1217"/>
        <end position="1375"/>
    </location>
</feature>
<dbReference type="Gene3D" id="3.30.420.10">
    <property type="entry name" value="Ribonuclease H-like superfamily/Ribonuclease H"/>
    <property type="match status" value="1"/>
</dbReference>
<feature type="domain" description="Reverse transcriptase" evidence="7">
    <location>
        <begin position="388"/>
        <end position="584"/>
    </location>
</feature>
<dbReference type="InterPro" id="IPR041588">
    <property type="entry name" value="Integrase_H2C2"/>
</dbReference>
<evidence type="ECO:0000256" key="6">
    <source>
        <dbReference type="SAM" id="MobiDB-lite"/>
    </source>
</evidence>
<dbReference type="InterPro" id="IPR012337">
    <property type="entry name" value="RNaseH-like_sf"/>
</dbReference>
<dbReference type="PANTHER" id="PTHR37984">
    <property type="entry name" value="PROTEIN CBG26694"/>
    <property type="match status" value="1"/>
</dbReference>
<dbReference type="GO" id="GO:0016779">
    <property type="term" value="F:nucleotidyltransferase activity"/>
    <property type="evidence" value="ECO:0007669"/>
    <property type="project" value="UniProtKB-KW"/>
</dbReference>
<evidence type="ECO:0000256" key="3">
    <source>
        <dbReference type="ARBA" id="ARBA00022722"/>
    </source>
</evidence>
<reference evidence="9" key="1">
    <citation type="submission" date="2019-08" db="EMBL/GenBank/DDBJ databases">
        <title>The improved chromosome-level genome for the pearl oyster Pinctada fucata martensii using PacBio sequencing and Hi-C.</title>
        <authorList>
            <person name="Zheng Z."/>
        </authorList>
    </citation>
    <scope>NUCLEOTIDE SEQUENCE</scope>
    <source>
        <strain evidence="9">ZZ-2019</strain>
        <tissue evidence="9">Adductor muscle</tissue>
    </source>
</reference>
<protein>
    <recommendedName>
        <fullName evidence="11">Reverse transcriptase</fullName>
    </recommendedName>
</protein>
<dbReference type="InterPro" id="IPR043502">
    <property type="entry name" value="DNA/RNA_pol_sf"/>
</dbReference>
<dbReference type="InterPro" id="IPR000477">
    <property type="entry name" value="RT_dom"/>
</dbReference>
<dbReference type="PANTHER" id="PTHR37984:SF5">
    <property type="entry name" value="PROTEIN NYNRIN-LIKE"/>
    <property type="match status" value="1"/>
</dbReference>
<dbReference type="Pfam" id="PF17919">
    <property type="entry name" value="RT_RNaseH_2"/>
    <property type="match status" value="1"/>
</dbReference>
<evidence type="ECO:0000256" key="2">
    <source>
        <dbReference type="ARBA" id="ARBA00022695"/>
    </source>
</evidence>
<dbReference type="InterPro" id="IPR043128">
    <property type="entry name" value="Rev_trsase/Diguanyl_cyclase"/>
</dbReference>
<accession>A0AA88YR64</accession>
<dbReference type="Gene3D" id="3.10.10.10">
    <property type="entry name" value="HIV Type 1 Reverse Transcriptase, subunit A, domain 1"/>
    <property type="match status" value="1"/>
</dbReference>
<dbReference type="Pfam" id="PF00665">
    <property type="entry name" value="rve"/>
    <property type="match status" value="1"/>
</dbReference>
<dbReference type="GO" id="GO:0015074">
    <property type="term" value="P:DNA integration"/>
    <property type="evidence" value="ECO:0007669"/>
    <property type="project" value="InterPro"/>
</dbReference>
<dbReference type="FunFam" id="3.30.70.270:FF:000003">
    <property type="entry name" value="Transposon Ty3-G Gag-Pol polyprotein"/>
    <property type="match status" value="1"/>
</dbReference>
<dbReference type="InterPro" id="IPR041577">
    <property type="entry name" value="RT_RNaseH_2"/>
</dbReference>
<proteinExistence type="predicted"/>
<feature type="compositionally biased region" description="Basic and acidic residues" evidence="6">
    <location>
        <begin position="896"/>
        <end position="929"/>
    </location>
</feature>
<feature type="compositionally biased region" description="Polar residues" evidence="6">
    <location>
        <begin position="953"/>
        <end position="963"/>
    </location>
</feature>
<dbReference type="InterPro" id="IPR001584">
    <property type="entry name" value="Integrase_cat-core"/>
</dbReference>
<dbReference type="Gene3D" id="2.40.70.10">
    <property type="entry name" value="Acid Proteases"/>
    <property type="match status" value="1"/>
</dbReference>
<dbReference type="Pfam" id="PF17921">
    <property type="entry name" value="Integrase_H2C2"/>
    <property type="match status" value="1"/>
</dbReference>
<sequence>MSNQLYNTLSKQSSLPLSSSTFGKFVIVANGDKVEIEGTTFVKIRTATGKHKIRVHVMQNTSHPLILGTDYLKRKNIVLNFIDNSVQLKNCSVKCKTSVELQGGTETIIFAQVPNSVRIGTQGVCYSDKHLTSQGLVVARCVVTVSVSKLIPVKILNTNTSAITLQKGKLVAKFTPLDNSYQISIPCKKEDIGVNKCCTMNGVKTCDKVEKESNVSDFESNVDNVVLKCTFNDCHASERNVELDTCYLNSEFHDSHLEFDDLHENVLNENVHVMKGVGTCNNVQKDVPDKGQKGKDDNFDQFLNNFDLDANNLHLSESEKLSLGKVLFNARDIFVTKDNPGLGFTTLVEHHIHLRPDAESKHQRPHRLPPDKQEVLRHHLEELLSQGIIAPVSAKENVPITSPIVIVSKRRKSSGEFEPGTKEASLSSYRFCCDFRFLNSQTQQFRYSIPDLQELAESFTSRTPNYMSSIDLSSGFFQMGIAPESSKYTAFNTCFGTYKFLRLPMGLSTAPSSFQLLMDKVLTGLTFQSALCYLDDVVVASDTLESHLSDLKELFDRFRHAGLKLNPFKCKFAQTECIYLGHLVTKDGLSPPPDRIDAIKNYPIPSAAKQLRSFLGLMGWFRKYIPDFASIADPLYFLLKKGVQFRWSDEHQTSFDKLRDLLVNSPVLAYPNYDLKFRLAVDTSSRGIGFMLYQLHPSDNGTEDLRVIRFGSKGLSKWQRSYGPTKLELLGMTFAVLECASYLRGTHFTVECDHQALKPLFQKKLRGAIYERWLAILQEFNFDIEYKPAKEMVVADALSRNIQDDDIKFDSPDVDDAFFPYIAEKSGCINLPNGKPLSMDLLHPEVNRIQILRANIDDGYDADTDEDYMHTNRLPSKLKGIRHKRKTQNRDTSVQHSDRDTIVQHSDRDTTIQHSDTHPTIQHSDRDTTIQHSGTDTTHSDRDTAHSDRDTTIQHSGTDTTIQHSDRDTTIQHSGTDTTHSDRDTAHSDRDTIIQHSGTDTTHSDRDTAHSDRDTTIQHSDTNTTIQCNNDDTSSSAKENTFNHSDTDTSISQNDSQKEFPQSVIDIMSTTNLNLKDISRLQLLDPYYKHVIEYLMHDLLPQSQKLSRKILLEASDYLLADDLLYHSRIAKSKRSQGQSHYQLVIPESLVNTVLKLYHEIPISAHGGIVDTLDRIKEKYFFPKMAFLVSEFVKSCHECQNRKLTKMPTKSGIVSYPSPAQPFDVWQIDLQGPLPTSYRGNSYIFTATCMFSKLLFTVPIPNKDAVTVSEALFQLLTTYGSCNTILSDQGSEFIAQVTREVCTRMNITQQFTPAFAHHCLGACERMHRTLEERLTPFIDQHKRNWDDLLSSVTFAINQSVNSSAGYSPFEIVYGSRPKFPLLPSSRTTDLTSVPKDCQEYISKFSLRLEVIRQHVKDNMEASKAKMVQRANENVNSLALSAGDYVYLHTQPSGAAQKFQPKYSGPLIVHSVLSDHRILLMDQDHKIHGEPVHINRLKIAFVRAPTPSPYLTSKVKTSIDVHITTDNKCVQTDSSVPVTNLPLQVTPQVTPQRSQHLRSPSPRPKRIRRKPVRYRNSSHVSDISDINSLSDKGKFFKVKKVIGQRGSNSDKEYLIHYVGEPAQNAVWTKWVDLNDKLKRVVKSNPPPILK</sequence>
<dbReference type="SUPFAM" id="SSF56672">
    <property type="entry name" value="DNA/RNA polymerases"/>
    <property type="match status" value="1"/>
</dbReference>
<keyword evidence="3" id="KW-0540">Nuclease</keyword>
<evidence type="ECO:0000256" key="1">
    <source>
        <dbReference type="ARBA" id="ARBA00022679"/>
    </source>
</evidence>
<organism evidence="9 10">
    <name type="scientific">Pinctada imbricata</name>
    <name type="common">Atlantic pearl-oyster</name>
    <name type="synonym">Pinctada martensii</name>
    <dbReference type="NCBI Taxonomy" id="66713"/>
    <lineage>
        <taxon>Eukaryota</taxon>
        <taxon>Metazoa</taxon>
        <taxon>Spiralia</taxon>
        <taxon>Lophotrochozoa</taxon>
        <taxon>Mollusca</taxon>
        <taxon>Bivalvia</taxon>
        <taxon>Autobranchia</taxon>
        <taxon>Pteriomorphia</taxon>
        <taxon>Pterioida</taxon>
        <taxon>Pterioidea</taxon>
        <taxon>Pteriidae</taxon>
        <taxon>Pinctada</taxon>
    </lineage>
</organism>
<gene>
    <name evidence="9" type="ORF">FSP39_012338</name>
</gene>
<keyword evidence="10" id="KW-1185">Reference proteome</keyword>
<feature type="compositionally biased region" description="Basic and acidic residues" evidence="6">
    <location>
        <begin position="1002"/>
        <end position="1016"/>
    </location>
</feature>
<feature type="compositionally biased region" description="Basic and acidic residues" evidence="6">
    <location>
        <begin position="938"/>
        <end position="952"/>
    </location>
</feature>
<keyword evidence="4" id="KW-0255">Endonuclease</keyword>
<dbReference type="CDD" id="cd01647">
    <property type="entry name" value="RT_LTR"/>
    <property type="match status" value="1"/>
</dbReference>
<feature type="region of interest" description="Disordered" evidence="6">
    <location>
        <begin position="1545"/>
        <end position="1564"/>
    </location>
</feature>
<evidence type="ECO:0000313" key="10">
    <source>
        <dbReference type="Proteomes" id="UP001186944"/>
    </source>
</evidence>
<feature type="compositionally biased region" description="Basic and acidic residues" evidence="6">
    <location>
        <begin position="979"/>
        <end position="993"/>
    </location>
</feature>
<evidence type="ECO:0000313" key="9">
    <source>
        <dbReference type="EMBL" id="KAK3106083.1"/>
    </source>
</evidence>
<keyword evidence="2" id="KW-0548">Nucleotidyltransferase</keyword>
<keyword evidence="1" id="KW-0808">Transferase</keyword>
<evidence type="ECO:0000256" key="4">
    <source>
        <dbReference type="ARBA" id="ARBA00022759"/>
    </source>
</evidence>
<name>A0AA88YR64_PINIB</name>
<dbReference type="PROSITE" id="PS50994">
    <property type="entry name" value="INTEGRASE"/>
    <property type="match status" value="1"/>
</dbReference>
<keyword evidence="5" id="KW-0511">Multifunctional enzyme</keyword>
<evidence type="ECO:0000256" key="5">
    <source>
        <dbReference type="ARBA" id="ARBA00023268"/>
    </source>
</evidence>